<comment type="caution">
    <text evidence="1">The sequence shown here is derived from an EMBL/GenBank/DDBJ whole genome shotgun (WGS) entry which is preliminary data.</text>
</comment>
<sequence>MYSSRSWSLLYADLLSPIHQTEASLYLLLICSLPSADLLSRKLLYFMLICSHGSYSHGSCSLLCCLLICSHWKSETTFCLSTFFRFIGPDFCWFSLTNAGL</sequence>
<keyword evidence="2" id="KW-1185">Reference proteome</keyword>
<dbReference type="EMBL" id="BPVZ01000001">
    <property type="protein sequence ID" value="GKU86477.1"/>
    <property type="molecule type" value="Genomic_DNA"/>
</dbReference>
<gene>
    <name evidence="1" type="ORF">SLEP1_g994</name>
</gene>
<organism evidence="1 2">
    <name type="scientific">Rubroshorea leprosula</name>
    <dbReference type="NCBI Taxonomy" id="152421"/>
    <lineage>
        <taxon>Eukaryota</taxon>
        <taxon>Viridiplantae</taxon>
        <taxon>Streptophyta</taxon>
        <taxon>Embryophyta</taxon>
        <taxon>Tracheophyta</taxon>
        <taxon>Spermatophyta</taxon>
        <taxon>Magnoliopsida</taxon>
        <taxon>eudicotyledons</taxon>
        <taxon>Gunneridae</taxon>
        <taxon>Pentapetalae</taxon>
        <taxon>rosids</taxon>
        <taxon>malvids</taxon>
        <taxon>Malvales</taxon>
        <taxon>Dipterocarpaceae</taxon>
        <taxon>Rubroshorea</taxon>
    </lineage>
</organism>
<name>A0AAV5HL49_9ROSI</name>
<evidence type="ECO:0000313" key="1">
    <source>
        <dbReference type="EMBL" id="GKU86477.1"/>
    </source>
</evidence>
<dbReference type="AlphaFoldDB" id="A0AAV5HL49"/>
<accession>A0AAV5HL49</accession>
<evidence type="ECO:0000313" key="2">
    <source>
        <dbReference type="Proteomes" id="UP001054252"/>
    </source>
</evidence>
<dbReference type="Proteomes" id="UP001054252">
    <property type="component" value="Unassembled WGS sequence"/>
</dbReference>
<proteinExistence type="predicted"/>
<reference evidence="1 2" key="1">
    <citation type="journal article" date="2021" name="Commun. Biol.">
        <title>The genome of Shorea leprosula (Dipterocarpaceae) highlights the ecological relevance of drought in aseasonal tropical rainforests.</title>
        <authorList>
            <person name="Ng K.K.S."/>
            <person name="Kobayashi M.J."/>
            <person name="Fawcett J.A."/>
            <person name="Hatakeyama M."/>
            <person name="Paape T."/>
            <person name="Ng C.H."/>
            <person name="Ang C.C."/>
            <person name="Tnah L.H."/>
            <person name="Lee C.T."/>
            <person name="Nishiyama T."/>
            <person name="Sese J."/>
            <person name="O'Brien M.J."/>
            <person name="Copetti D."/>
            <person name="Mohd Noor M.I."/>
            <person name="Ong R.C."/>
            <person name="Putra M."/>
            <person name="Sireger I.Z."/>
            <person name="Indrioko S."/>
            <person name="Kosugi Y."/>
            <person name="Izuno A."/>
            <person name="Isagi Y."/>
            <person name="Lee S.L."/>
            <person name="Shimizu K.K."/>
        </authorList>
    </citation>
    <scope>NUCLEOTIDE SEQUENCE [LARGE SCALE GENOMIC DNA]</scope>
    <source>
        <strain evidence="1">214</strain>
    </source>
</reference>
<protein>
    <submittedName>
        <fullName evidence="1">Uncharacterized protein</fullName>
    </submittedName>
</protein>